<comment type="caution">
    <text evidence="2">The sequence shown here is derived from an EMBL/GenBank/DDBJ whole genome shotgun (WGS) entry which is preliminary data.</text>
</comment>
<protein>
    <recommendedName>
        <fullName evidence="1">ANTAR domain-containing protein</fullName>
    </recommendedName>
</protein>
<accession>A0A7K1FKL8</accession>
<dbReference type="GO" id="GO:0003723">
    <property type="term" value="F:RNA binding"/>
    <property type="evidence" value="ECO:0007669"/>
    <property type="project" value="InterPro"/>
</dbReference>
<gene>
    <name evidence="2" type="ORF">GIS00_11850</name>
</gene>
<reference evidence="2 3" key="1">
    <citation type="submission" date="2019-11" db="EMBL/GenBank/DDBJ databases">
        <authorList>
            <person name="Jiang L.-Q."/>
        </authorList>
    </citation>
    <scope>NUCLEOTIDE SEQUENCE [LARGE SCALE GENOMIC DNA]</scope>
    <source>
        <strain evidence="2 3">YIM 132087</strain>
    </source>
</reference>
<dbReference type="InterPro" id="IPR005561">
    <property type="entry name" value="ANTAR"/>
</dbReference>
<evidence type="ECO:0000259" key="1">
    <source>
        <dbReference type="SMART" id="SM01012"/>
    </source>
</evidence>
<sequence>MTITAAFDAALARLVRMDPAPARLPHRLATAARLGLDAEFPGVTAGVGVGLYVGVFHVCVAATGPEAAVAQDLQFTLGEGPGPDAHRRRLPVLASGPSFRRTWPVFYEQLTGGTPFRSVLSIPLTGAVAGSGTVDVYSEGPLAGPDVLGAAMVVAARVSEQLECFSITDDVADAPQWLANAFLESRLQISIATGMLMGATGCGAEEGLLLLRGRAFAGGIGVTELAAAIVTGEAPLHGC</sequence>
<feature type="domain" description="ANTAR" evidence="1">
    <location>
        <begin position="177"/>
        <end position="230"/>
    </location>
</feature>
<keyword evidence="3" id="KW-1185">Reference proteome</keyword>
<dbReference type="RefSeq" id="WP_154768674.1">
    <property type="nucleotide sequence ID" value="NZ_WLYK01000004.1"/>
</dbReference>
<evidence type="ECO:0000313" key="2">
    <source>
        <dbReference type="EMBL" id="MTD14636.1"/>
    </source>
</evidence>
<name>A0A7K1FKL8_9ACTN</name>
<dbReference type="Pfam" id="PF03861">
    <property type="entry name" value="ANTAR"/>
    <property type="match status" value="1"/>
</dbReference>
<dbReference type="AlphaFoldDB" id="A0A7K1FKL8"/>
<evidence type="ECO:0000313" key="3">
    <source>
        <dbReference type="Proteomes" id="UP000460221"/>
    </source>
</evidence>
<organism evidence="2 3">
    <name type="scientific">Nakamurella alba</name>
    <dbReference type="NCBI Taxonomy" id="2665158"/>
    <lineage>
        <taxon>Bacteria</taxon>
        <taxon>Bacillati</taxon>
        <taxon>Actinomycetota</taxon>
        <taxon>Actinomycetes</taxon>
        <taxon>Nakamurellales</taxon>
        <taxon>Nakamurellaceae</taxon>
        <taxon>Nakamurella</taxon>
    </lineage>
</organism>
<dbReference type="SMART" id="SM01012">
    <property type="entry name" value="ANTAR"/>
    <property type="match status" value="1"/>
</dbReference>
<proteinExistence type="predicted"/>
<dbReference type="EMBL" id="WLYK01000004">
    <property type="protein sequence ID" value="MTD14636.1"/>
    <property type="molecule type" value="Genomic_DNA"/>
</dbReference>
<dbReference type="Proteomes" id="UP000460221">
    <property type="component" value="Unassembled WGS sequence"/>
</dbReference>